<evidence type="ECO:0000256" key="1">
    <source>
        <dbReference type="SAM" id="Coils"/>
    </source>
</evidence>
<dbReference type="GO" id="GO:0005524">
    <property type="term" value="F:ATP binding"/>
    <property type="evidence" value="ECO:0007669"/>
    <property type="project" value="InterPro"/>
</dbReference>
<evidence type="ECO:0000259" key="2">
    <source>
        <dbReference type="Pfam" id="PF13304"/>
    </source>
</evidence>
<feature type="coiled-coil region" evidence="1">
    <location>
        <begin position="458"/>
        <end position="530"/>
    </location>
</feature>
<dbReference type="PANTHER" id="PTHR32182:SF22">
    <property type="entry name" value="ATP-DEPENDENT ENDONUCLEASE, OLD FAMILY-RELATED"/>
    <property type="match status" value="1"/>
</dbReference>
<dbReference type="SUPFAM" id="SSF52540">
    <property type="entry name" value="P-loop containing nucleoside triphosphate hydrolases"/>
    <property type="match status" value="1"/>
</dbReference>
<dbReference type="SUPFAM" id="SSF89550">
    <property type="entry name" value="PHP domain-like"/>
    <property type="match status" value="1"/>
</dbReference>
<name>A0A975P0N2_9BRAD</name>
<keyword evidence="4" id="KW-1185">Reference proteome</keyword>
<evidence type="ECO:0000313" key="4">
    <source>
        <dbReference type="Proteomes" id="UP000676951"/>
    </source>
</evidence>
<dbReference type="InterPro" id="IPR027417">
    <property type="entry name" value="P-loop_NTPase"/>
</dbReference>
<dbReference type="EMBL" id="CP076136">
    <property type="protein sequence ID" value="QWG24141.1"/>
    <property type="molecule type" value="Genomic_DNA"/>
</dbReference>
<dbReference type="CDD" id="cd07432">
    <property type="entry name" value="PHP_HisPPase"/>
    <property type="match status" value="1"/>
</dbReference>
<dbReference type="InterPro" id="IPR003959">
    <property type="entry name" value="ATPase_AAA_core"/>
</dbReference>
<dbReference type="InterPro" id="IPR054787">
    <property type="entry name" value="TrlF_ATPase"/>
</dbReference>
<proteinExistence type="predicted"/>
<dbReference type="RefSeq" id="WP_215604888.1">
    <property type="nucleotide sequence ID" value="NZ_CP076136.1"/>
</dbReference>
<dbReference type="Pfam" id="PF13304">
    <property type="entry name" value="AAA_21"/>
    <property type="match status" value="1"/>
</dbReference>
<organism evidence="3 4">
    <name type="scientific">Bradyrhizobium sediminis</name>
    <dbReference type="NCBI Taxonomy" id="2840469"/>
    <lineage>
        <taxon>Bacteria</taxon>
        <taxon>Pseudomonadati</taxon>
        <taxon>Pseudomonadota</taxon>
        <taxon>Alphaproteobacteria</taxon>
        <taxon>Hyphomicrobiales</taxon>
        <taxon>Nitrobacteraceae</taxon>
        <taxon>Bradyrhizobium</taxon>
    </lineage>
</organism>
<accession>A0A975P0N2</accession>
<dbReference type="InterPro" id="IPR016195">
    <property type="entry name" value="Pol/histidinol_Pase-like"/>
</dbReference>
<gene>
    <name evidence="3" type="ORF">KMZ93_04220</name>
</gene>
<dbReference type="NCBIfam" id="NF045780">
    <property type="entry name" value="TrlF_fam_ATP"/>
    <property type="match status" value="1"/>
</dbReference>
<reference evidence="3 4" key="1">
    <citation type="submission" date="2021-06" db="EMBL/GenBank/DDBJ databases">
        <title>Bradyrhizobium sp. S2-11-4 Genome sequencing.</title>
        <authorList>
            <person name="Jin L."/>
        </authorList>
    </citation>
    <scope>NUCLEOTIDE SEQUENCE [LARGE SCALE GENOMIC DNA]</scope>
    <source>
        <strain evidence="3 4">S2-11-4</strain>
    </source>
</reference>
<dbReference type="AlphaFoldDB" id="A0A975P0N2"/>
<dbReference type="GO" id="GO:0000731">
    <property type="term" value="P:DNA synthesis involved in DNA repair"/>
    <property type="evidence" value="ECO:0007669"/>
    <property type="project" value="TreeGrafter"/>
</dbReference>
<dbReference type="Gene3D" id="3.20.20.140">
    <property type="entry name" value="Metal-dependent hydrolases"/>
    <property type="match status" value="1"/>
</dbReference>
<dbReference type="PANTHER" id="PTHR32182">
    <property type="entry name" value="DNA REPLICATION AND REPAIR PROTEIN RECF"/>
    <property type="match status" value="1"/>
</dbReference>
<keyword evidence="1" id="KW-0175">Coiled coil</keyword>
<dbReference type="Gene3D" id="3.40.50.300">
    <property type="entry name" value="P-loop containing nucleotide triphosphate hydrolases"/>
    <property type="match status" value="2"/>
</dbReference>
<protein>
    <submittedName>
        <fullName evidence="3">AAA family ATPase</fullName>
    </submittedName>
</protein>
<dbReference type="GO" id="GO:0006302">
    <property type="term" value="P:double-strand break repair"/>
    <property type="evidence" value="ECO:0007669"/>
    <property type="project" value="InterPro"/>
</dbReference>
<feature type="domain" description="ATPase AAA-type core" evidence="2">
    <location>
        <begin position="805"/>
        <end position="870"/>
    </location>
</feature>
<sequence>MDKGAHFFKCDFQVHTPRDANWEGAEAVTPEERKAYAEELVRACRARGLGAIAITDHHDFAFFPYIKAAADAEVNAAGHKLPKESQLIVFPGIELTLSSPPSQAIILLDADFDQTKLGDILTALTIAPTDPKLSKLASVDSVSPASITGLNNLEEKLSQHAWLKGRFIILPNVTTNGYKTLIRDGFAKHYKEMHCVGGYVDGSYAKSSDGNKNIFEGRQRGNGYKSIAVFQTSDNRKRDHSDLGKHVTYVKWSEPTAEAIRQACLAKESRLSHIDPSLPSVWVTSVSVTNSKFLGAADLDFNQQYNAIIGGRGTGKSTILEYLRWGLCDQPIESEDIDVVQGKRKNLIANTLQKFDGEVHVEFLLNDVLHIVKRNSKTQEILLKIGAGAFSPATEQQVLNLLPVQAYSQKQLSSVGVRIDELKRFVELPIKQDLDQIRSNVRDAEARIRSAYGDFIRLKELEAEVNKNIVEIASLTEQLGKLRKGLKGLSAEDQKTIEQKSKYDDEESIIEALQNRLNTAQESVQTLVESFAEETDGDEGEYEIQNKAAIKNIREKYTGKFGQIEAGIAALTDLFRPASLKEIGDAVKAWNKLKTAFEKKYEASKARAQVNQQQLDQIQTIEKRIVVLRKQQTEKRNAIGALGKPEADYKAQRTRWNELHARKVAAVEKQCDQFTALSGGMIKAEIKGNLDVAGLSEKLKTAFAGMNVNKEKIEKVSQLLLKAKNPFEEWNAILSELEALALHSMEGPDELPDTPILNKCSFIETERKRIATSFDSARWINLSVAELEFNPRFQYCTNKSKDEYIGFSDASAGQQATALLTVLLNQPGAPLIIDQPEDDIDSKLFKEIVERVWKAKSKRQLIFSSHSANFVVNGDAELVACCDYIKAGDQTRGGIKSIGAIDKKEIKEEIILVTEGGRDAFKLRMDQYGF</sequence>
<dbReference type="GO" id="GO:0016887">
    <property type="term" value="F:ATP hydrolysis activity"/>
    <property type="evidence" value="ECO:0007669"/>
    <property type="project" value="InterPro"/>
</dbReference>
<evidence type="ECO:0000313" key="3">
    <source>
        <dbReference type="EMBL" id="QWG24141.1"/>
    </source>
</evidence>
<dbReference type="Proteomes" id="UP000676951">
    <property type="component" value="Chromosome"/>
</dbReference>